<dbReference type="PANTHER" id="PTHR10039">
    <property type="entry name" value="AMELOGENIN"/>
    <property type="match status" value="1"/>
</dbReference>
<name>A0A2J6QTN7_HYAVF</name>
<dbReference type="STRING" id="1149755.A0A2J6QTN7"/>
<dbReference type="InterPro" id="IPR056884">
    <property type="entry name" value="NPHP3-like_N"/>
</dbReference>
<dbReference type="Gene3D" id="3.40.50.300">
    <property type="entry name" value="P-loop containing nucleotide triphosphate hydrolases"/>
    <property type="match status" value="1"/>
</dbReference>
<gene>
    <name evidence="3" type="ORF">L207DRAFT_538574</name>
</gene>
<reference evidence="3 4" key="1">
    <citation type="submission" date="2016-04" db="EMBL/GenBank/DDBJ databases">
        <title>A degradative enzymes factory behind the ericoid mycorrhizal symbiosis.</title>
        <authorList>
            <consortium name="DOE Joint Genome Institute"/>
            <person name="Martino E."/>
            <person name="Morin E."/>
            <person name="Grelet G."/>
            <person name="Kuo A."/>
            <person name="Kohler A."/>
            <person name="Daghino S."/>
            <person name="Barry K."/>
            <person name="Choi C."/>
            <person name="Cichocki N."/>
            <person name="Clum A."/>
            <person name="Copeland A."/>
            <person name="Hainaut M."/>
            <person name="Haridas S."/>
            <person name="Labutti K."/>
            <person name="Lindquist E."/>
            <person name="Lipzen A."/>
            <person name="Khouja H.-R."/>
            <person name="Murat C."/>
            <person name="Ohm R."/>
            <person name="Olson A."/>
            <person name="Spatafora J."/>
            <person name="Veneault-Fourrey C."/>
            <person name="Henrissat B."/>
            <person name="Grigoriev I."/>
            <person name="Martin F."/>
            <person name="Perotto S."/>
        </authorList>
    </citation>
    <scope>NUCLEOTIDE SEQUENCE [LARGE SCALE GENOMIC DNA]</scope>
    <source>
        <strain evidence="3 4">F</strain>
    </source>
</reference>
<evidence type="ECO:0000313" key="4">
    <source>
        <dbReference type="Proteomes" id="UP000235786"/>
    </source>
</evidence>
<evidence type="ECO:0000259" key="2">
    <source>
        <dbReference type="Pfam" id="PF24883"/>
    </source>
</evidence>
<keyword evidence="4" id="KW-1185">Reference proteome</keyword>
<accession>A0A2J6QTN7</accession>
<keyword evidence="1" id="KW-0677">Repeat</keyword>
<evidence type="ECO:0000256" key="1">
    <source>
        <dbReference type="ARBA" id="ARBA00022737"/>
    </source>
</evidence>
<evidence type="ECO:0000313" key="3">
    <source>
        <dbReference type="EMBL" id="PMD29621.1"/>
    </source>
</evidence>
<dbReference type="Pfam" id="PF24883">
    <property type="entry name" value="NPHP3_N"/>
    <property type="match status" value="1"/>
</dbReference>
<proteinExistence type="predicted"/>
<feature type="domain" description="Nephrocystin 3-like N-terminal" evidence="2">
    <location>
        <begin position="200"/>
        <end position="347"/>
    </location>
</feature>
<organism evidence="3 4">
    <name type="scientific">Hyaloscypha variabilis (strain UAMH 11265 / GT02V1 / F)</name>
    <name type="common">Meliniomyces variabilis</name>
    <dbReference type="NCBI Taxonomy" id="1149755"/>
    <lineage>
        <taxon>Eukaryota</taxon>
        <taxon>Fungi</taxon>
        <taxon>Dikarya</taxon>
        <taxon>Ascomycota</taxon>
        <taxon>Pezizomycotina</taxon>
        <taxon>Leotiomycetes</taxon>
        <taxon>Helotiales</taxon>
        <taxon>Hyaloscyphaceae</taxon>
        <taxon>Hyaloscypha</taxon>
        <taxon>Hyaloscypha variabilis</taxon>
    </lineage>
</organism>
<dbReference type="InterPro" id="IPR027417">
    <property type="entry name" value="P-loop_NTPase"/>
</dbReference>
<dbReference type="PANTHER" id="PTHR10039:SF5">
    <property type="entry name" value="NACHT DOMAIN-CONTAINING PROTEIN"/>
    <property type="match status" value="1"/>
</dbReference>
<protein>
    <recommendedName>
        <fullName evidence="2">Nephrocystin 3-like N-terminal domain-containing protein</fullName>
    </recommendedName>
</protein>
<sequence>MDPFTCLSLATSIIQIVDFGFELVGKGHEVYKNGSIASIDEARIVANNLKGVAETLSHELNSVSILTPELTDSQLFSTARQDERFISLHQESKKIAETLLYNKNFFAIGMDKILLQHEEESTIARVRHGESIAAIATLQGHAAQGISRTFDITDDINSESLQKLEKIQEDILNFLWFRYLGDRRAEVSAACAETFQWVYDAESGKSTLMKFITGDPRTQQLLTTWAENDNLLCVSFFFWSAGTELQKSQQGLLRSILHESLSRYPELVPVVVPVHCRQFARHHLSTGDPSIVELKDAFQFLTSQTVMPLKICLILDGVDEYDGDHIELVEYLCSLSSPHLKLLLSSRPTSACSEAFTNYPALQLQDLTQSDIHTYVEGNLGEHPRMR</sequence>
<dbReference type="EMBL" id="KZ613972">
    <property type="protein sequence ID" value="PMD29621.1"/>
    <property type="molecule type" value="Genomic_DNA"/>
</dbReference>
<dbReference type="AlphaFoldDB" id="A0A2J6QTN7"/>
<dbReference type="Proteomes" id="UP000235786">
    <property type="component" value="Unassembled WGS sequence"/>
</dbReference>
<dbReference type="OrthoDB" id="443402at2759"/>